<comment type="caution">
    <text evidence="1">The sequence shown here is derived from an EMBL/GenBank/DDBJ whole genome shotgun (WGS) entry which is preliminary data.</text>
</comment>
<accession>X1HJ74</accession>
<proteinExistence type="predicted"/>
<dbReference type="AlphaFoldDB" id="X1HJ74"/>
<dbReference type="EMBL" id="BARU01033622">
    <property type="protein sequence ID" value="GAH69512.1"/>
    <property type="molecule type" value="Genomic_DNA"/>
</dbReference>
<evidence type="ECO:0000313" key="1">
    <source>
        <dbReference type="EMBL" id="GAH69512.1"/>
    </source>
</evidence>
<feature type="non-terminal residue" evidence="1">
    <location>
        <position position="1"/>
    </location>
</feature>
<gene>
    <name evidence="1" type="ORF">S03H2_52873</name>
</gene>
<protein>
    <submittedName>
        <fullName evidence="1">Uncharacterized protein</fullName>
    </submittedName>
</protein>
<sequence>HWKLSTMPFEIQPFWYEPQGFPDILEFPFQGYIDCVWRDIHGYDKTEEYLNLVKTEIDYIVEKDLSWSYAQHDWSSIKGDPKMIVTKTIIEYALEKGVNIISYSDYYKKMAKSNRY</sequence>
<reference evidence="1" key="1">
    <citation type="journal article" date="2014" name="Front. Microbiol.">
        <title>High frequency of phylogenetically diverse reductive dehalogenase-homologous genes in deep subseafloor sedimentary metagenomes.</title>
        <authorList>
            <person name="Kawai M."/>
            <person name="Futagami T."/>
            <person name="Toyoda A."/>
            <person name="Takaki Y."/>
            <person name="Nishi S."/>
            <person name="Hori S."/>
            <person name="Arai W."/>
            <person name="Tsubouchi T."/>
            <person name="Morono Y."/>
            <person name="Uchiyama I."/>
            <person name="Ito T."/>
            <person name="Fujiyama A."/>
            <person name="Inagaki F."/>
            <person name="Takami H."/>
        </authorList>
    </citation>
    <scope>NUCLEOTIDE SEQUENCE</scope>
    <source>
        <strain evidence="1">Expedition CK06-06</strain>
    </source>
</reference>
<name>X1HJ74_9ZZZZ</name>
<organism evidence="1">
    <name type="scientific">marine sediment metagenome</name>
    <dbReference type="NCBI Taxonomy" id="412755"/>
    <lineage>
        <taxon>unclassified sequences</taxon>
        <taxon>metagenomes</taxon>
        <taxon>ecological metagenomes</taxon>
    </lineage>
</organism>